<dbReference type="EMBL" id="BGZK01000116">
    <property type="protein sequence ID" value="GBP20227.1"/>
    <property type="molecule type" value="Genomic_DNA"/>
</dbReference>
<sequence>MCGIHQRTRRAYYKARHGVLSAVPDNAVSGAVITPPCVHFIHTVSGVGGRGATRRVRAEHSGRQNKRSLSFLIGRLRRLRRTPRRLISIISLYITTHETLPP</sequence>
<proteinExistence type="predicted"/>
<name>A0A4C1U247_EUMVA</name>
<gene>
    <name evidence="1" type="ORF">EVAR_82100_1</name>
</gene>
<dbReference type="Proteomes" id="UP000299102">
    <property type="component" value="Unassembled WGS sequence"/>
</dbReference>
<evidence type="ECO:0000313" key="1">
    <source>
        <dbReference type="EMBL" id="GBP20227.1"/>
    </source>
</evidence>
<keyword evidence="2" id="KW-1185">Reference proteome</keyword>
<protein>
    <submittedName>
        <fullName evidence="1">Uncharacterized protein</fullName>
    </submittedName>
</protein>
<reference evidence="1 2" key="1">
    <citation type="journal article" date="2019" name="Commun. Biol.">
        <title>The bagworm genome reveals a unique fibroin gene that provides high tensile strength.</title>
        <authorList>
            <person name="Kono N."/>
            <person name="Nakamura H."/>
            <person name="Ohtoshi R."/>
            <person name="Tomita M."/>
            <person name="Numata K."/>
            <person name="Arakawa K."/>
        </authorList>
    </citation>
    <scope>NUCLEOTIDE SEQUENCE [LARGE SCALE GENOMIC DNA]</scope>
</reference>
<evidence type="ECO:0000313" key="2">
    <source>
        <dbReference type="Proteomes" id="UP000299102"/>
    </source>
</evidence>
<organism evidence="1 2">
    <name type="scientific">Eumeta variegata</name>
    <name type="common">Bagworm moth</name>
    <name type="synonym">Eumeta japonica</name>
    <dbReference type="NCBI Taxonomy" id="151549"/>
    <lineage>
        <taxon>Eukaryota</taxon>
        <taxon>Metazoa</taxon>
        <taxon>Ecdysozoa</taxon>
        <taxon>Arthropoda</taxon>
        <taxon>Hexapoda</taxon>
        <taxon>Insecta</taxon>
        <taxon>Pterygota</taxon>
        <taxon>Neoptera</taxon>
        <taxon>Endopterygota</taxon>
        <taxon>Lepidoptera</taxon>
        <taxon>Glossata</taxon>
        <taxon>Ditrysia</taxon>
        <taxon>Tineoidea</taxon>
        <taxon>Psychidae</taxon>
        <taxon>Oiketicinae</taxon>
        <taxon>Eumeta</taxon>
    </lineage>
</organism>
<accession>A0A4C1U247</accession>
<dbReference type="AlphaFoldDB" id="A0A4C1U247"/>
<comment type="caution">
    <text evidence="1">The sequence shown here is derived from an EMBL/GenBank/DDBJ whole genome shotgun (WGS) entry which is preliminary data.</text>
</comment>